<reference evidence="3" key="1">
    <citation type="submission" date="2025-08" db="UniProtKB">
        <authorList>
            <consortium name="RefSeq"/>
        </authorList>
    </citation>
    <scope>IDENTIFICATION</scope>
</reference>
<sequence length="363" mass="41341">MHQNIPRHAFTPVLHQSSSILPNPALMGPQDRNFNTNLPGQTMRTFFAPITASHRATTRSSNSTIRGRWGALHVCIAWKIYHHKQLKKLQQMHSSQQELTPECPASSPSASVQQKELHQPCAHPCSGGSKSETTSCDCSVSDLQTPPPVSTHSRGYREKLDCEKQDQHSTPDKKEKHQIHQSSPTKNLPHKEKFRELIVTSDLDGRHSGSLDRKRQFECEGINKAKRMRHEMSNSPFGSSQTLQYYPSPFITTYTHPPAHNMHTNMSDCSFLYPNSIRFNASYPDTKPHPCQTSSWETMRDTHSFHFRKHTLKDYSLNTCKAIRKPLVARGITSPLYFLRVRETLLSREVSTPLQTSAASYWL</sequence>
<evidence type="ECO:0000313" key="3">
    <source>
        <dbReference type="RefSeq" id="XP_005739341.1"/>
    </source>
</evidence>
<protein>
    <submittedName>
        <fullName evidence="3">Uncharacterized protein LOC102196179</fullName>
    </submittedName>
</protein>
<proteinExistence type="predicted"/>
<gene>
    <name evidence="3" type="primary">LOC102196179</name>
</gene>
<evidence type="ECO:0000313" key="2">
    <source>
        <dbReference type="Proteomes" id="UP000695023"/>
    </source>
</evidence>
<dbReference type="AlphaFoldDB" id="A0A9Y3RLX2"/>
<evidence type="ECO:0000256" key="1">
    <source>
        <dbReference type="SAM" id="MobiDB-lite"/>
    </source>
</evidence>
<organism evidence="2 3">
    <name type="scientific">Pundamilia nyererei</name>
    <dbReference type="NCBI Taxonomy" id="303518"/>
    <lineage>
        <taxon>Eukaryota</taxon>
        <taxon>Metazoa</taxon>
        <taxon>Chordata</taxon>
        <taxon>Craniata</taxon>
        <taxon>Vertebrata</taxon>
        <taxon>Euteleostomi</taxon>
        <taxon>Actinopterygii</taxon>
        <taxon>Neopterygii</taxon>
        <taxon>Teleostei</taxon>
        <taxon>Neoteleostei</taxon>
        <taxon>Acanthomorphata</taxon>
        <taxon>Ovalentaria</taxon>
        <taxon>Cichlomorphae</taxon>
        <taxon>Cichliformes</taxon>
        <taxon>Cichlidae</taxon>
        <taxon>African cichlids</taxon>
        <taxon>Pseudocrenilabrinae</taxon>
        <taxon>Haplochromini</taxon>
        <taxon>Pundamilia</taxon>
    </lineage>
</organism>
<dbReference type="GeneID" id="102196179"/>
<dbReference type="RefSeq" id="XP_005739341.1">
    <property type="nucleotide sequence ID" value="XM_005739284.1"/>
</dbReference>
<keyword evidence="2" id="KW-1185">Reference proteome</keyword>
<dbReference type="Proteomes" id="UP000695023">
    <property type="component" value="Unplaced"/>
</dbReference>
<accession>A0A9Y3RLX2</accession>
<name>A0A9Y3RLX2_9CICH</name>
<feature type="region of interest" description="Disordered" evidence="1">
    <location>
        <begin position="136"/>
        <end position="188"/>
    </location>
</feature>
<feature type="compositionally biased region" description="Basic and acidic residues" evidence="1">
    <location>
        <begin position="155"/>
        <end position="175"/>
    </location>
</feature>